<sequence>MTSNFMDRNDFDIASSEAAQANFERVATALEAALARRDQDVKAAMAAYMAEGVSDRYAAMEQQWNQAGAEVRQIITSIRTSLSTNDDIARRALQQAASSIPG</sequence>
<dbReference type="SUPFAM" id="SSF140453">
    <property type="entry name" value="EsxAB dimer-like"/>
    <property type="match status" value="1"/>
</dbReference>
<proteinExistence type="predicted"/>
<dbReference type="RefSeq" id="WP_191806077.1">
    <property type="nucleotide sequence ID" value="NZ_JACSQF010000033.1"/>
</dbReference>
<comment type="caution">
    <text evidence="1">The sequence shown here is derived from an EMBL/GenBank/DDBJ whole genome shotgun (WGS) entry which is preliminary data.</text>
</comment>
<dbReference type="InterPro" id="IPR036689">
    <property type="entry name" value="ESAT-6-like_sf"/>
</dbReference>
<reference evidence="1 2" key="1">
    <citation type="submission" date="2020-08" db="EMBL/GenBank/DDBJ databases">
        <title>A Genomic Blueprint of the Chicken Gut Microbiome.</title>
        <authorList>
            <person name="Gilroy R."/>
            <person name="Ravi A."/>
            <person name="Getino M."/>
            <person name="Pursley I."/>
            <person name="Horton D.L."/>
            <person name="Alikhan N.-F."/>
            <person name="Baker D."/>
            <person name="Gharbi K."/>
            <person name="Hall N."/>
            <person name="Watson M."/>
            <person name="Adriaenssens E.M."/>
            <person name="Foster-Nyarko E."/>
            <person name="Jarju S."/>
            <person name="Secka A."/>
            <person name="Antonio M."/>
            <person name="Oren A."/>
            <person name="Chaudhuri R."/>
            <person name="La Ragione R.M."/>
            <person name="Hildebrand F."/>
            <person name="Pallen M.J."/>
        </authorList>
    </citation>
    <scope>NUCLEOTIDE SEQUENCE [LARGE SCALE GENOMIC DNA]</scope>
    <source>
        <strain evidence="1 2">Sa2CUA9</strain>
    </source>
</reference>
<accession>A0ABR8U4D8</accession>
<dbReference type="EMBL" id="JACSQF010000033">
    <property type="protein sequence ID" value="MBD7982896.1"/>
    <property type="molecule type" value="Genomic_DNA"/>
</dbReference>
<dbReference type="Proteomes" id="UP000655570">
    <property type="component" value="Unassembled WGS sequence"/>
</dbReference>
<evidence type="ECO:0008006" key="3">
    <source>
        <dbReference type="Google" id="ProtNLM"/>
    </source>
</evidence>
<evidence type="ECO:0000313" key="2">
    <source>
        <dbReference type="Proteomes" id="UP000655570"/>
    </source>
</evidence>
<name>A0ABR8U4D8_9CELL</name>
<dbReference type="Gene3D" id="1.10.287.1060">
    <property type="entry name" value="ESAT-6-like"/>
    <property type="match status" value="1"/>
</dbReference>
<evidence type="ECO:0000313" key="1">
    <source>
        <dbReference type="EMBL" id="MBD7982896.1"/>
    </source>
</evidence>
<organism evidence="1 2">
    <name type="scientific">Oerskovia merdavium</name>
    <dbReference type="NCBI Taxonomy" id="2762227"/>
    <lineage>
        <taxon>Bacteria</taxon>
        <taxon>Bacillati</taxon>
        <taxon>Actinomycetota</taxon>
        <taxon>Actinomycetes</taxon>
        <taxon>Micrococcales</taxon>
        <taxon>Cellulomonadaceae</taxon>
        <taxon>Oerskovia</taxon>
    </lineage>
</organism>
<gene>
    <name evidence="1" type="ORF">H9641_19555</name>
</gene>
<protein>
    <recommendedName>
        <fullName evidence="3">WXG100 family type VII secretion target</fullName>
    </recommendedName>
</protein>
<keyword evidence="2" id="KW-1185">Reference proteome</keyword>